<dbReference type="Gene3D" id="1.20.5.1930">
    <property type="match status" value="1"/>
</dbReference>
<comment type="catalytic activity">
    <reaction evidence="1">
        <text>ATP + protein L-histidine = ADP + protein N-phospho-L-histidine.</text>
        <dbReference type="EC" id="2.7.13.3"/>
    </reaction>
</comment>
<dbReference type="Pfam" id="PF07730">
    <property type="entry name" value="HisKA_3"/>
    <property type="match status" value="1"/>
</dbReference>
<evidence type="ECO:0000256" key="6">
    <source>
        <dbReference type="ARBA" id="ARBA00022777"/>
    </source>
</evidence>
<evidence type="ECO:0000256" key="8">
    <source>
        <dbReference type="ARBA" id="ARBA00023012"/>
    </source>
</evidence>
<keyword evidence="12" id="KW-1185">Reference proteome</keyword>
<name>A0ABY2BST6_9ACTN</name>
<keyword evidence="5" id="KW-0547">Nucleotide-binding</keyword>
<dbReference type="EMBL" id="SLWM01000002">
    <property type="protein sequence ID" value="TCO29657.1"/>
    <property type="molecule type" value="Genomic_DNA"/>
</dbReference>
<sequence>MDSMTAVARAVTSAAASAAGSTRLPAGLTLVLVAMLISVIGIWATWQHSRGGATALAVATGLAILPWLASSQSLPDRLRLAMVASSPLVVAATAAVAVVWSGRAWSDRGRRLIMTGLGLAIAGAGVQLLGYDPFEHPSCQQLCARVPSILAPVMDTRPALGLATALTLAAAAVAVVAVMATARVRLVSAATLVAVVFLGALATLRWLDFTAIEPQLSGEPLEPLAAALVGAAAGLLHLRIVHVRNAVERLVSGLSADSILGGPVLDVQFAAEDRWLDRTGAEAPKTAPSRCVELYDGPTAVARLVLRNRVEPAEVLAGLAPATLLALRNAQLAAVAQARLTEVRASQRRVVAASDGERRRIERDLHDGAQQRLVGAGFQLRVALADAVPDEGGTGADRLAVARIECAESKVREALAQLRRLAHGIFPGVLVDEGLEPALVELVTASDVPAELEIRMTDDVAPEVAMAAYAMVAAWLAGIAEPSTTTRGRIVVLQEDGTLTVQADLDPGGAVVRRPDLIALSDRIGAVGGELVAEGDDHWTAVIPCGS</sequence>
<keyword evidence="8" id="KW-0902">Two-component regulatory system</keyword>
<feature type="transmembrane region" description="Helical" evidence="9">
    <location>
        <begin position="112"/>
        <end position="131"/>
    </location>
</feature>
<organism evidence="11 12">
    <name type="scientific">Kribbella orskensis</name>
    <dbReference type="NCBI Taxonomy" id="2512216"/>
    <lineage>
        <taxon>Bacteria</taxon>
        <taxon>Bacillati</taxon>
        <taxon>Actinomycetota</taxon>
        <taxon>Actinomycetes</taxon>
        <taxon>Propionibacteriales</taxon>
        <taxon>Kribbellaceae</taxon>
        <taxon>Kribbella</taxon>
    </lineage>
</organism>
<evidence type="ECO:0000256" key="3">
    <source>
        <dbReference type="ARBA" id="ARBA00022553"/>
    </source>
</evidence>
<evidence type="ECO:0000259" key="10">
    <source>
        <dbReference type="Pfam" id="PF07730"/>
    </source>
</evidence>
<reference evidence="11 12" key="1">
    <citation type="journal article" date="2015" name="Stand. Genomic Sci.">
        <title>Genomic Encyclopedia of Bacterial and Archaeal Type Strains, Phase III: the genomes of soil and plant-associated and newly described type strains.</title>
        <authorList>
            <person name="Whitman W.B."/>
            <person name="Woyke T."/>
            <person name="Klenk H.P."/>
            <person name="Zhou Y."/>
            <person name="Lilburn T.G."/>
            <person name="Beck B.J."/>
            <person name="De Vos P."/>
            <person name="Vandamme P."/>
            <person name="Eisen J.A."/>
            <person name="Garrity G."/>
            <person name="Hugenholtz P."/>
            <person name="Kyrpides N.C."/>
        </authorList>
    </citation>
    <scope>NUCLEOTIDE SEQUENCE [LARGE SCALE GENOMIC DNA]</scope>
    <source>
        <strain evidence="11 12">VKM Ac-2538</strain>
    </source>
</reference>
<keyword evidence="9" id="KW-0472">Membrane</keyword>
<feature type="transmembrane region" description="Helical" evidence="9">
    <location>
        <begin position="81"/>
        <end position="100"/>
    </location>
</feature>
<dbReference type="InterPro" id="IPR050482">
    <property type="entry name" value="Sensor_HK_TwoCompSys"/>
</dbReference>
<proteinExistence type="predicted"/>
<keyword evidence="7" id="KW-0067">ATP-binding</keyword>
<feature type="transmembrane region" description="Helical" evidence="9">
    <location>
        <begin position="186"/>
        <end position="204"/>
    </location>
</feature>
<evidence type="ECO:0000256" key="5">
    <source>
        <dbReference type="ARBA" id="ARBA00022741"/>
    </source>
</evidence>
<evidence type="ECO:0000313" key="12">
    <source>
        <dbReference type="Proteomes" id="UP000295818"/>
    </source>
</evidence>
<feature type="transmembrane region" description="Helical" evidence="9">
    <location>
        <begin position="159"/>
        <end position="179"/>
    </location>
</feature>
<keyword evidence="9" id="KW-1133">Transmembrane helix</keyword>
<keyword evidence="4" id="KW-0808">Transferase</keyword>
<protein>
    <recommendedName>
        <fullName evidence="2">histidine kinase</fullName>
        <ecNumber evidence="2">2.7.13.3</ecNumber>
    </recommendedName>
</protein>
<keyword evidence="6 11" id="KW-0418">Kinase</keyword>
<dbReference type="InterPro" id="IPR011712">
    <property type="entry name" value="Sig_transdc_His_kin_sub3_dim/P"/>
</dbReference>
<evidence type="ECO:0000313" key="11">
    <source>
        <dbReference type="EMBL" id="TCO29657.1"/>
    </source>
</evidence>
<feature type="transmembrane region" description="Helical" evidence="9">
    <location>
        <begin position="53"/>
        <end position="69"/>
    </location>
</feature>
<keyword evidence="3" id="KW-0597">Phosphoprotein</keyword>
<comment type="caution">
    <text evidence="11">The sequence shown here is derived from an EMBL/GenBank/DDBJ whole genome shotgun (WGS) entry which is preliminary data.</text>
</comment>
<dbReference type="EC" id="2.7.13.3" evidence="2"/>
<evidence type="ECO:0000256" key="1">
    <source>
        <dbReference type="ARBA" id="ARBA00000085"/>
    </source>
</evidence>
<evidence type="ECO:0000256" key="4">
    <source>
        <dbReference type="ARBA" id="ARBA00022679"/>
    </source>
</evidence>
<dbReference type="Proteomes" id="UP000295818">
    <property type="component" value="Unassembled WGS sequence"/>
</dbReference>
<accession>A0ABY2BST6</accession>
<gene>
    <name evidence="11" type="ORF">EV644_102377</name>
</gene>
<evidence type="ECO:0000256" key="7">
    <source>
        <dbReference type="ARBA" id="ARBA00022840"/>
    </source>
</evidence>
<dbReference type="PANTHER" id="PTHR24421">
    <property type="entry name" value="NITRATE/NITRITE SENSOR PROTEIN NARX-RELATED"/>
    <property type="match status" value="1"/>
</dbReference>
<dbReference type="GO" id="GO:0016301">
    <property type="term" value="F:kinase activity"/>
    <property type="evidence" value="ECO:0007669"/>
    <property type="project" value="UniProtKB-KW"/>
</dbReference>
<evidence type="ECO:0000256" key="9">
    <source>
        <dbReference type="SAM" id="Phobius"/>
    </source>
</evidence>
<feature type="transmembrane region" description="Helical" evidence="9">
    <location>
        <begin position="28"/>
        <end position="46"/>
    </location>
</feature>
<keyword evidence="9" id="KW-0812">Transmembrane</keyword>
<feature type="domain" description="Signal transduction histidine kinase subgroup 3 dimerisation and phosphoacceptor" evidence="10">
    <location>
        <begin position="357"/>
        <end position="428"/>
    </location>
</feature>
<evidence type="ECO:0000256" key="2">
    <source>
        <dbReference type="ARBA" id="ARBA00012438"/>
    </source>
</evidence>
<dbReference type="PANTHER" id="PTHR24421:SF10">
    <property type="entry name" value="NITRATE_NITRITE SENSOR PROTEIN NARQ"/>
    <property type="match status" value="1"/>
</dbReference>